<dbReference type="GO" id="GO:0016020">
    <property type="term" value="C:membrane"/>
    <property type="evidence" value="ECO:0007669"/>
    <property type="project" value="TreeGrafter"/>
</dbReference>
<proteinExistence type="predicted"/>
<dbReference type="Gene3D" id="1.20.5.1200">
    <property type="entry name" value="Alpha-tocopherol transfer"/>
    <property type="match status" value="1"/>
</dbReference>
<dbReference type="CDD" id="cd00170">
    <property type="entry name" value="SEC14"/>
    <property type="match status" value="1"/>
</dbReference>
<gene>
    <name evidence="2" type="ORF">CDAR_184551</name>
</gene>
<dbReference type="InterPro" id="IPR036865">
    <property type="entry name" value="CRAL-TRIO_dom_sf"/>
</dbReference>
<evidence type="ECO:0000313" key="2">
    <source>
        <dbReference type="EMBL" id="GIY21466.1"/>
    </source>
</evidence>
<sequence>MGNRDLATAKIGEEILPFEIETVPEYFRKKAEVELHDTPDRRAQGLREIKELLNNDEHTKNIEFDDDFLLQYLRVRKYDAARAFTQLKALVALKKKHPLMFTNFSCDITAKAAYHKIISMLPWRCQDGCAILLIEFDNWIPEELPLEEIKRASILYLAESLRNLMTQINGFKVIYDLKSNPLRHLKYCTPENLYLLYHGTQECVAARYKEIHLVNLSITAKAMWFILKHFLTDKLKQRIIFHKTTETLLNYFPKAVLPKQYGGDLQNYDTTEWIKKAMAPEKLASLGGRPRQMNV</sequence>
<dbReference type="PANTHER" id="PTHR10174">
    <property type="entry name" value="ALPHA-TOCOPHEROL TRANSFER PROTEIN-RELATED"/>
    <property type="match status" value="1"/>
</dbReference>
<dbReference type="EMBL" id="BPLQ01006302">
    <property type="protein sequence ID" value="GIY21466.1"/>
    <property type="molecule type" value="Genomic_DNA"/>
</dbReference>
<protein>
    <recommendedName>
        <fullName evidence="1">CRAL-TRIO domain-containing protein</fullName>
    </recommendedName>
</protein>
<comment type="caution">
    <text evidence="2">The sequence shown here is derived from an EMBL/GenBank/DDBJ whole genome shotgun (WGS) entry which is preliminary data.</text>
</comment>
<dbReference type="InterPro" id="IPR036273">
    <property type="entry name" value="CRAL/TRIO_N_dom_sf"/>
</dbReference>
<dbReference type="GO" id="GO:1902936">
    <property type="term" value="F:phosphatidylinositol bisphosphate binding"/>
    <property type="evidence" value="ECO:0007669"/>
    <property type="project" value="TreeGrafter"/>
</dbReference>
<dbReference type="SMART" id="SM00516">
    <property type="entry name" value="SEC14"/>
    <property type="match status" value="1"/>
</dbReference>
<dbReference type="AlphaFoldDB" id="A0AAV4RKP8"/>
<evidence type="ECO:0000313" key="3">
    <source>
        <dbReference type="Proteomes" id="UP001054837"/>
    </source>
</evidence>
<dbReference type="Proteomes" id="UP001054837">
    <property type="component" value="Unassembled WGS sequence"/>
</dbReference>
<dbReference type="Gene3D" id="1.10.8.20">
    <property type="entry name" value="N-terminal domain of phosphatidylinositol transfer protein sec14p"/>
    <property type="match status" value="1"/>
</dbReference>
<dbReference type="SUPFAM" id="SSF52087">
    <property type="entry name" value="CRAL/TRIO domain"/>
    <property type="match status" value="1"/>
</dbReference>
<dbReference type="Pfam" id="PF00650">
    <property type="entry name" value="CRAL_TRIO"/>
    <property type="match status" value="1"/>
</dbReference>
<reference evidence="2 3" key="1">
    <citation type="submission" date="2021-06" db="EMBL/GenBank/DDBJ databases">
        <title>Caerostris darwini draft genome.</title>
        <authorList>
            <person name="Kono N."/>
            <person name="Arakawa K."/>
        </authorList>
    </citation>
    <scope>NUCLEOTIDE SEQUENCE [LARGE SCALE GENOMIC DNA]</scope>
</reference>
<dbReference type="InterPro" id="IPR001251">
    <property type="entry name" value="CRAL-TRIO_dom"/>
</dbReference>
<dbReference type="PRINTS" id="PR00180">
    <property type="entry name" value="CRETINALDHBP"/>
</dbReference>
<name>A0AAV4RKP8_9ARAC</name>
<accession>A0AAV4RKP8</accession>
<feature type="domain" description="CRAL-TRIO" evidence="1">
    <location>
        <begin position="108"/>
        <end position="269"/>
    </location>
</feature>
<evidence type="ECO:0000259" key="1">
    <source>
        <dbReference type="PROSITE" id="PS50191"/>
    </source>
</evidence>
<dbReference type="Gene3D" id="3.40.525.10">
    <property type="entry name" value="CRAL-TRIO lipid binding domain"/>
    <property type="match status" value="1"/>
</dbReference>
<dbReference type="PANTHER" id="PTHR10174:SF208">
    <property type="entry name" value="CRAL-TRIO DOMAIN-CONTAINING PROTEIN DDB_G0278031"/>
    <property type="match status" value="1"/>
</dbReference>
<dbReference type="PROSITE" id="PS50191">
    <property type="entry name" value="CRAL_TRIO"/>
    <property type="match status" value="1"/>
</dbReference>
<dbReference type="SUPFAM" id="SSF46938">
    <property type="entry name" value="CRAL/TRIO N-terminal domain"/>
    <property type="match status" value="1"/>
</dbReference>
<organism evidence="2 3">
    <name type="scientific">Caerostris darwini</name>
    <dbReference type="NCBI Taxonomy" id="1538125"/>
    <lineage>
        <taxon>Eukaryota</taxon>
        <taxon>Metazoa</taxon>
        <taxon>Ecdysozoa</taxon>
        <taxon>Arthropoda</taxon>
        <taxon>Chelicerata</taxon>
        <taxon>Arachnida</taxon>
        <taxon>Araneae</taxon>
        <taxon>Araneomorphae</taxon>
        <taxon>Entelegynae</taxon>
        <taxon>Araneoidea</taxon>
        <taxon>Araneidae</taxon>
        <taxon>Caerostris</taxon>
    </lineage>
</organism>
<keyword evidence="3" id="KW-1185">Reference proteome</keyword>